<gene>
    <name evidence="2" type="ORF">HZY91_04825</name>
</gene>
<evidence type="ECO:0000313" key="2">
    <source>
        <dbReference type="EMBL" id="MBG9986216.1"/>
    </source>
</evidence>
<dbReference type="PROSITE" id="PS51186">
    <property type="entry name" value="GNAT"/>
    <property type="match status" value="1"/>
</dbReference>
<reference evidence="2 3" key="1">
    <citation type="submission" date="2020-07" db="EMBL/GenBank/DDBJ databases">
        <title>Facklamia lactis sp. nov., isolated from raw milk.</title>
        <authorList>
            <person name="Doll E.V."/>
            <person name="Huptas C."/>
            <person name="Staib L."/>
            <person name="Wenning M."/>
            <person name="Scherer S."/>
        </authorList>
    </citation>
    <scope>NUCLEOTIDE SEQUENCE [LARGE SCALE GENOMIC DNA]</scope>
    <source>
        <strain evidence="2 3">DSM 111018</strain>
    </source>
</reference>
<accession>A0ABS0LPX5</accession>
<dbReference type="InterPro" id="IPR016181">
    <property type="entry name" value="Acyl_CoA_acyltransferase"/>
</dbReference>
<dbReference type="Proteomes" id="UP000721415">
    <property type="component" value="Unassembled WGS sequence"/>
</dbReference>
<evidence type="ECO:0000259" key="1">
    <source>
        <dbReference type="PROSITE" id="PS51186"/>
    </source>
</evidence>
<comment type="caution">
    <text evidence="2">The sequence shown here is derived from an EMBL/GenBank/DDBJ whole genome shotgun (WGS) entry which is preliminary data.</text>
</comment>
<keyword evidence="3" id="KW-1185">Reference proteome</keyword>
<dbReference type="Gene3D" id="3.40.630.30">
    <property type="match status" value="1"/>
</dbReference>
<sequence>MIQIEEISSQNLNDFWSSHLNYLIEDGIIYDEEDIAYFSSAEYRGVLEKHMTRDQDKQHMVYFCRDGERIGAASYCTYQSEDGKCFILDYWVFPKFRGNGTGHQCFYAFETYTRSDGAKYYELNSQKENSIRFWKSLGFVENGKDEYDMPLFIKR</sequence>
<dbReference type="RefSeq" id="WP_197115127.1">
    <property type="nucleotide sequence ID" value="NZ_JACBXQ010000002.1"/>
</dbReference>
<feature type="domain" description="N-acetyltransferase" evidence="1">
    <location>
        <begin position="2"/>
        <end position="155"/>
    </location>
</feature>
<protein>
    <submittedName>
        <fullName evidence="2">GNAT family N-acetyltransferase</fullName>
    </submittedName>
</protein>
<evidence type="ECO:0000313" key="3">
    <source>
        <dbReference type="Proteomes" id="UP000721415"/>
    </source>
</evidence>
<dbReference type="EMBL" id="JACBXQ010000002">
    <property type="protein sequence ID" value="MBG9986216.1"/>
    <property type="molecule type" value="Genomic_DNA"/>
</dbReference>
<dbReference type="InterPro" id="IPR000182">
    <property type="entry name" value="GNAT_dom"/>
</dbReference>
<organism evidence="2 3">
    <name type="scientific">Facklamia lactis</name>
    <dbReference type="NCBI Taxonomy" id="2749967"/>
    <lineage>
        <taxon>Bacteria</taxon>
        <taxon>Bacillati</taxon>
        <taxon>Bacillota</taxon>
        <taxon>Bacilli</taxon>
        <taxon>Lactobacillales</taxon>
        <taxon>Aerococcaceae</taxon>
        <taxon>Facklamia</taxon>
    </lineage>
</organism>
<dbReference type="Pfam" id="PF00583">
    <property type="entry name" value="Acetyltransf_1"/>
    <property type="match status" value="1"/>
</dbReference>
<name>A0ABS0LPX5_9LACT</name>
<proteinExistence type="predicted"/>
<dbReference type="CDD" id="cd04301">
    <property type="entry name" value="NAT_SF"/>
    <property type="match status" value="1"/>
</dbReference>
<dbReference type="SUPFAM" id="SSF55729">
    <property type="entry name" value="Acyl-CoA N-acyltransferases (Nat)"/>
    <property type="match status" value="1"/>
</dbReference>